<dbReference type="AlphaFoldDB" id="A0AAT9HB53"/>
<dbReference type="EMBL" id="AP035768">
    <property type="protein sequence ID" value="BFO14616.1"/>
    <property type="molecule type" value="Genomic_DNA"/>
</dbReference>
<dbReference type="SUPFAM" id="SSF56601">
    <property type="entry name" value="beta-lactamase/transpeptidase-like"/>
    <property type="match status" value="1"/>
</dbReference>
<dbReference type="Gene3D" id="3.40.710.10">
    <property type="entry name" value="DD-peptidase/beta-lactamase superfamily"/>
    <property type="match status" value="1"/>
</dbReference>
<dbReference type="InterPro" id="IPR001466">
    <property type="entry name" value="Beta-lactam-related"/>
</dbReference>
<reference evidence="3" key="1">
    <citation type="submission" date="2024-06" db="EMBL/GenBank/DDBJ databases">
        <authorList>
            <consortium name="consrtm"/>
            <person name="Uemura M."/>
            <person name="Terahara T."/>
        </authorList>
    </citation>
    <scope>NUCLEOTIDE SEQUENCE</scope>
    <source>
        <strain evidence="3">KM77-8</strain>
    </source>
</reference>
<feature type="compositionally biased region" description="Low complexity" evidence="1">
    <location>
        <begin position="65"/>
        <end position="84"/>
    </location>
</feature>
<organism evidence="3">
    <name type="scientific">Streptomyces haneummycinicus</name>
    <dbReference type="NCBI Taxonomy" id="3074435"/>
    <lineage>
        <taxon>Bacteria</taxon>
        <taxon>Bacillati</taxon>
        <taxon>Actinomycetota</taxon>
        <taxon>Actinomycetes</taxon>
        <taxon>Kitasatosporales</taxon>
        <taxon>Streptomycetaceae</taxon>
        <taxon>Streptomyces</taxon>
    </lineage>
</organism>
<proteinExistence type="predicted"/>
<evidence type="ECO:0000259" key="2">
    <source>
        <dbReference type="Pfam" id="PF00144"/>
    </source>
</evidence>
<evidence type="ECO:0000256" key="1">
    <source>
        <dbReference type="SAM" id="MobiDB-lite"/>
    </source>
</evidence>
<dbReference type="Pfam" id="PF00144">
    <property type="entry name" value="Beta-lactamase"/>
    <property type="match status" value="1"/>
</dbReference>
<name>A0AAT9HB53_9ACTN</name>
<feature type="region of interest" description="Disordered" evidence="1">
    <location>
        <begin position="1"/>
        <end position="101"/>
    </location>
</feature>
<dbReference type="InterPro" id="IPR012338">
    <property type="entry name" value="Beta-lactam/transpept-like"/>
</dbReference>
<evidence type="ECO:0000313" key="3">
    <source>
        <dbReference type="EMBL" id="BFO14616.1"/>
    </source>
</evidence>
<sequence>MPLNAHRTRRTGHPDDGHKAPACMMSLRQVRQGRCRDADASGSDGRSRVPGTARPGPHRVPGPARPAYGHAPPAPGHPGRCPRGGPAGPGGSGSRYAEAGPGIGRADHFRAGSITKTFIATVVLQLADEGRLSLSDTVAKHLPGLVRGRATTAAP</sequence>
<feature type="compositionally biased region" description="Basic residues" evidence="1">
    <location>
        <begin position="1"/>
        <end position="11"/>
    </location>
</feature>
<gene>
    <name evidence="3" type="ORF">SHKM778_10040</name>
</gene>
<protein>
    <recommendedName>
        <fullName evidence="2">Beta-lactamase-related domain-containing protein</fullName>
    </recommendedName>
</protein>
<accession>A0AAT9HB53</accession>
<reference evidence="3" key="2">
    <citation type="submission" date="2024-07" db="EMBL/GenBank/DDBJ databases">
        <title>Streptomyces haneummycinica sp. nov., a new antibiotic-producing actinobacterium isolated from marine sediment.</title>
        <authorList>
            <person name="Uemura M."/>
            <person name="Hamada M."/>
            <person name="Hirano S."/>
            <person name="Kobayashi K."/>
            <person name="Ohshiro T."/>
            <person name="Kobayashi T."/>
            <person name="Terahara T."/>
        </authorList>
    </citation>
    <scope>NUCLEOTIDE SEQUENCE</scope>
    <source>
        <strain evidence="3">KM77-8</strain>
    </source>
</reference>
<feature type="domain" description="Beta-lactamase-related" evidence="2">
    <location>
        <begin position="105"/>
        <end position="145"/>
    </location>
</feature>